<dbReference type="Proteomes" id="UP001605036">
    <property type="component" value="Unassembled WGS sequence"/>
</dbReference>
<dbReference type="AlphaFoldDB" id="A0ABD1Z439"/>
<evidence type="ECO:0000313" key="2">
    <source>
        <dbReference type="Proteomes" id="UP001605036"/>
    </source>
</evidence>
<gene>
    <name evidence="1" type="ORF">R1flu_009084</name>
</gene>
<proteinExistence type="predicted"/>
<accession>A0ABD1Z439</accession>
<organism evidence="1 2">
    <name type="scientific">Riccia fluitans</name>
    <dbReference type="NCBI Taxonomy" id="41844"/>
    <lineage>
        <taxon>Eukaryota</taxon>
        <taxon>Viridiplantae</taxon>
        <taxon>Streptophyta</taxon>
        <taxon>Embryophyta</taxon>
        <taxon>Marchantiophyta</taxon>
        <taxon>Marchantiopsida</taxon>
        <taxon>Marchantiidae</taxon>
        <taxon>Marchantiales</taxon>
        <taxon>Ricciaceae</taxon>
        <taxon>Riccia</taxon>
    </lineage>
</organism>
<name>A0ABD1Z439_9MARC</name>
<protein>
    <submittedName>
        <fullName evidence="1">Uncharacterized protein</fullName>
    </submittedName>
</protein>
<dbReference type="EMBL" id="JBHFFA010000002">
    <property type="protein sequence ID" value="KAL2641497.1"/>
    <property type="molecule type" value="Genomic_DNA"/>
</dbReference>
<sequence>MESGKRGTTRKKIQEKNVPWESVSINFPKNGKCNWVGLPGRGKEMEVQVERRVEVPSSLDDELLHLEEWVGSQKPTDVPILVKLPQKKDQSNTQFSLPHTMDSIALLKHW</sequence>
<evidence type="ECO:0000313" key="1">
    <source>
        <dbReference type="EMBL" id="KAL2641497.1"/>
    </source>
</evidence>
<reference evidence="1 2" key="1">
    <citation type="submission" date="2024-09" db="EMBL/GenBank/DDBJ databases">
        <title>Chromosome-scale assembly of Riccia fluitans.</title>
        <authorList>
            <person name="Paukszto L."/>
            <person name="Sawicki J."/>
            <person name="Karawczyk K."/>
            <person name="Piernik-Szablinska J."/>
            <person name="Szczecinska M."/>
            <person name="Mazdziarz M."/>
        </authorList>
    </citation>
    <scope>NUCLEOTIDE SEQUENCE [LARGE SCALE GENOMIC DNA]</scope>
    <source>
        <strain evidence="1">Rf_01</strain>
        <tissue evidence="1">Aerial parts of the thallus</tissue>
    </source>
</reference>
<comment type="caution">
    <text evidence="1">The sequence shown here is derived from an EMBL/GenBank/DDBJ whole genome shotgun (WGS) entry which is preliminary data.</text>
</comment>
<keyword evidence="2" id="KW-1185">Reference proteome</keyword>